<proteinExistence type="predicted"/>
<comment type="caution">
    <text evidence="3">The sequence shown here is derived from an EMBL/GenBank/DDBJ whole genome shotgun (WGS) entry which is preliminary data.</text>
</comment>
<feature type="compositionally biased region" description="Polar residues" evidence="2">
    <location>
        <begin position="297"/>
        <end position="308"/>
    </location>
</feature>
<feature type="region of interest" description="Disordered" evidence="2">
    <location>
        <begin position="1"/>
        <end position="162"/>
    </location>
</feature>
<feature type="region of interest" description="Disordered" evidence="2">
    <location>
        <begin position="233"/>
        <end position="308"/>
    </location>
</feature>
<gene>
    <name evidence="3" type="ORF">PT974_11199</name>
</gene>
<dbReference type="Pfam" id="PF12709">
    <property type="entry name" value="Fungal_TACC"/>
    <property type="match status" value="1"/>
</dbReference>
<dbReference type="EMBL" id="JAVFKD010000016">
    <property type="protein sequence ID" value="KAK5987081.1"/>
    <property type="molecule type" value="Genomic_DNA"/>
</dbReference>
<feature type="compositionally biased region" description="Polar residues" evidence="2">
    <location>
        <begin position="88"/>
        <end position="101"/>
    </location>
</feature>
<feature type="compositionally biased region" description="Low complexity" evidence="2">
    <location>
        <begin position="624"/>
        <end position="666"/>
    </location>
</feature>
<evidence type="ECO:0000256" key="1">
    <source>
        <dbReference type="SAM" id="Coils"/>
    </source>
</evidence>
<evidence type="ECO:0000313" key="3">
    <source>
        <dbReference type="EMBL" id="KAK5987081.1"/>
    </source>
</evidence>
<protein>
    <recommendedName>
        <fullName evidence="5">Kinetoplast-associated protein KAP</fullName>
    </recommendedName>
</protein>
<evidence type="ECO:0000313" key="4">
    <source>
        <dbReference type="Proteomes" id="UP001338125"/>
    </source>
</evidence>
<sequence length="716" mass="78553">MASPLSPAQDAVLNSVSPQTKRKYDDYDMMAFPSGPNSSAVNTPEQSKMFLKVKDSNASDQENETPTKNRHSRVMSGNELSPLRIVESQRTSIDSVASLSSGMAARSPRKMSPEKRFPVKISVSKEAMASAPAPAPAPAPVRASTPPRAATHERTASVENAVVETEGLQRAIAIFEDEQSMLDDEADDSLATIAAADPSVGDETAAPDESMISTFSSFSAVPNLTMFAKLGQTPSKMTGLGDVTPRTRRDRSPVKSSRHTDEPAINTNMLIDFTEGMRNPQRSPGKRGNMSPPPRLSSGSSVVHTPSRQYSNLGNLIDFDIPPMPTPRSVPTITPRELESLKSNFLSEISSLKASLSGKEAEVHSLKSAVGDAEKRVGQSLEKLREERTSKEQLAVEKEGWENRGREMENMLRKFKEEILINQTEREDLERQLEESEKRREAAEMMHQEAETKLAGLRGGKEPSPEKLKSPTPNSNREVEIAVERVARELHALYKSKHETKVAALKKSYENRWEKKVRILEAQIEQLSRDNEHLRNGPDPDATMAQFNEAEAEERKAQAVRDSAAIKELDANVLRLEAVVSSVQRDNEELRKMLQQERVEKGELVQLAEELMGMQQQGLTAGTPAPRRQQQASSPQAQYQPQVQPQQQPDRAEMAARTPRAPTATRGSGLRAPGASGLRPPASSKSSAGGLPRPGVKPGGIMGSIEKMGNYRGRAE</sequence>
<feature type="compositionally biased region" description="Polar residues" evidence="2">
    <location>
        <begin position="35"/>
        <end position="46"/>
    </location>
</feature>
<keyword evidence="1" id="KW-0175">Coiled coil</keyword>
<feature type="coiled-coil region" evidence="1">
    <location>
        <begin position="566"/>
        <end position="600"/>
    </location>
</feature>
<evidence type="ECO:0000256" key="2">
    <source>
        <dbReference type="SAM" id="MobiDB-lite"/>
    </source>
</evidence>
<dbReference type="InterPro" id="IPR024312">
    <property type="entry name" value="TACC_fungi"/>
</dbReference>
<feature type="compositionally biased region" description="Basic and acidic residues" evidence="2">
    <location>
        <begin position="426"/>
        <end position="452"/>
    </location>
</feature>
<feature type="compositionally biased region" description="Low complexity" evidence="2">
    <location>
        <begin position="140"/>
        <end position="149"/>
    </location>
</feature>
<reference evidence="3 4" key="1">
    <citation type="submission" date="2024-01" db="EMBL/GenBank/DDBJ databases">
        <title>Complete genome of Cladobotryum mycophilum ATHUM6906.</title>
        <authorList>
            <person name="Christinaki A.C."/>
            <person name="Myridakis A.I."/>
            <person name="Kouvelis V.N."/>
        </authorList>
    </citation>
    <scope>NUCLEOTIDE SEQUENCE [LARGE SCALE GENOMIC DNA]</scope>
    <source>
        <strain evidence="3 4">ATHUM6906</strain>
    </source>
</reference>
<dbReference type="Proteomes" id="UP001338125">
    <property type="component" value="Unassembled WGS sequence"/>
</dbReference>
<accession>A0ABR0S5X1</accession>
<keyword evidence="4" id="KW-1185">Reference proteome</keyword>
<organism evidence="3 4">
    <name type="scientific">Cladobotryum mycophilum</name>
    <dbReference type="NCBI Taxonomy" id="491253"/>
    <lineage>
        <taxon>Eukaryota</taxon>
        <taxon>Fungi</taxon>
        <taxon>Dikarya</taxon>
        <taxon>Ascomycota</taxon>
        <taxon>Pezizomycotina</taxon>
        <taxon>Sordariomycetes</taxon>
        <taxon>Hypocreomycetidae</taxon>
        <taxon>Hypocreales</taxon>
        <taxon>Hypocreaceae</taxon>
        <taxon>Cladobotryum</taxon>
    </lineage>
</organism>
<feature type="compositionally biased region" description="Basic and acidic residues" evidence="2">
    <location>
        <begin position="245"/>
        <end position="262"/>
    </location>
</feature>
<evidence type="ECO:0008006" key="5">
    <source>
        <dbReference type="Google" id="ProtNLM"/>
    </source>
</evidence>
<name>A0ABR0S5X1_9HYPO</name>
<feature type="region of interest" description="Disordered" evidence="2">
    <location>
        <begin position="615"/>
        <end position="716"/>
    </location>
</feature>
<feature type="region of interest" description="Disordered" evidence="2">
    <location>
        <begin position="426"/>
        <end position="479"/>
    </location>
</feature>
<feature type="coiled-coil region" evidence="1">
    <location>
        <begin position="510"/>
        <end position="537"/>
    </location>
</feature>
<feature type="compositionally biased region" description="Basic and acidic residues" evidence="2">
    <location>
        <begin position="459"/>
        <end position="469"/>
    </location>
</feature>